<evidence type="ECO:0000259" key="7">
    <source>
        <dbReference type="PROSITE" id="PS51918"/>
    </source>
</evidence>
<evidence type="ECO:0000313" key="9">
    <source>
        <dbReference type="Proteomes" id="UP000000547"/>
    </source>
</evidence>
<name>Q481X8_COLP3</name>
<organism evidence="8 9">
    <name type="scientific">Colwellia psychrerythraea (strain 34H / ATCC BAA-681)</name>
    <name type="common">Vibrio psychroerythus</name>
    <dbReference type="NCBI Taxonomy" id="167879"/>
    <lineage>
        <taxon>Bacteria</taxon>
        <taxon>Pseudomonadati</taxon>
        <taxon>Pseudomonadota</taxon>
        <taxon>Gammaproteobacteria</taxon>
        <taxon>Alteromonadales</taxon>
        <taxon>Colwelliaceae</taxon>
        <taxon>Colwellia</taxon>
    </lineage>
</organism>
<comment type="cofactor">
    <cofactor evidence="1">
        <name>[4Fe-4S] cluster</name>
        <dbReference type="ChEBI" id="CHEBI:49883"/>
    </cofactor>
</comment>
<dbReference type="Gene3D" id="3.40.50.280">
    <property type="entry name" value="Cobalamin-binding domain"/>
    <property type="match status" value="1"/>
</dbReference>
<evidence type="ECO:0000313" key="8">
    <source>
        <dbReference type="EMBL" id="AAZ25405.1"/>
    </source>
</evidence>
<feature type="domain" description="Radical SAM core" evidence="7">
    <location>
        <begin position="207"/>
        <end position="437"/>
    </location>
</feature>
<dbReference type="GO" id="GO:0046872">
    <property type="term" value="F:metal ion binding"/>
    <property type="evidence" value="ECO:0007669"/>
    <property type="project" value="UniProtKB-KW"/>
</dbReference>
<proteinExistence type="predicted"/>
<dbReference type="GO" id="GO:0003824">
    <property type="term" value="F:catalytic activity"/>
    <property type="evidence" value="ECO:0007669"/>
    <property type="project" value="InterPro"/>
</dbReference>
<protein>
    <submittedName>
        <fullName evidence="8">Radical SAM domain/B12 binding domain protein</fullName>
    </submittedName>
</protein>
<dbReference type="Pfam" id="PF02310">
    <property type="entry name" value="B12-binding"/>
    <property type="match status" value="1"/>
</dbReference>
<dbReference type="STRING" id="167879.CPS_2424"/>
<keyword evidence="5" id="KW-0411">Iron-sulfur</keyword>
<evidence type="ECO:0000256" key="2">
    <source>
        <dbReference type="ARBA" id="ARBA00022691"/>
    </source>
</evidence>
<evidence type="ECO:0000256" key="3">
    <source>
        <dbReference type="ARBA" id="ARBA00022723"/>
    </source>
</evidence>
<dbReference type="InterPro" id="IPR051198">
    <property type="entry name" value="BchE-like"/>
</dbReference>
<dbReference type="CDD" id="cd01335">
    <property type="entry name" value="Radical_SAM"/>
    <property type="match status" value="1"/>
</dbReference>
<dbReference type="InterPro" id="IPR025288">
    <property type="entry name" value="DUF4080"/>
</dbReference>
<dbReference type="HOGENOM" id="CLU_021572_1_1_6"/>
<dbReference type="Proteomes" id="UP000000547">
    <property type="component" value="Chromosome"/>
</dbReference>
<evidence type="ECO:0000256" key="5">
    <source>
        <dbReference type="ARBA" id="ARBA00023014"/>
    </source>
</evidence>
<dbReference type="InterPro" id="IPR006158">
    <property type="entry name" value="Cobalamin-bd"/>
</dbReference>
<accession>Q481X8</accession>
<dbReference type="KEGG" id="cps:CPS_2424"/>
<dbReference type="PANTHER" id="PTHR43409:SF16">
    <property type="entry name" value="SLR0320 PROTEIN"/>
    <property type="match status" value="1"/>
</dbReference>
<keyword evidence="2" id="KW-0949">S-adenosyl-L-methionine</keyword>
<dbReference type="RefSeq" id="WP_011043234.1">
    <property type="nucleotide sequence ID" value="NC_003910.7"/>
</dbReference>
<dbReference type="EMBL" id="CP000083">
    <property type="protein sequence ID" value="AAZ25405.1"/>
    <property type="molecule type" value="Genomic_DNA"/>
</dbReference>
<dbReference type="InterPro" id="IPR036724">
    <property type="entry name" value="Cobalamin-bd_sf"/>
</dbReference>
<gene>
    <name evidence="8" type="ordered locus">CPS_2424</name>
</gene>
<feature type="domain" description="B12-binding" evidence="6">
    <location>
        <begin position="50"/>
        <end position="182"/>
    </location>
</feature>
<dbReference type="CDD" id="cd02068">
    <property type="entry name" value="radical_SAM_B12_BD"/>
    <property type="match status" value="1"/>
</dbReference>
<dbReference type="SUPFAM" id="SSF102114">
    <property type="entry name" value="Radical SAM enzymes"/>
    <property type="match status" value="1"/>
</dbReference>
<keyword evidence="4" id="KW-0408">Iron</keyword>
<reference evidence="8" key="1">
    <citation type="journal article" date="2005" name="Proc. Natl. Acad. Sci. U.S.A.">
        <title>The psychrophilic lifestyle as revealed by the genome sequence of Colwellia psychrerythraea 34H through genomic and proteomic analyses.</title>
        <authorList>
            <person name="Methe B.A."/>
            <person name="Nelson K.E."/>
            <person name="Deming J.W."/>
            <person name="Momen B."/>
            <person name="Melamud E."/>
            <person name="Zhang X."/>
            <person name="Moult J."/>
            <person name="Madupu R."/>
            <person name="Nelson W.C."/>
            <person name="Dodson R.J."/>
            <person name="Brinkac L.M."/>
            <person name="Daugherty S.C."/>
            <person name="Durkin A.S."/>
            <person name="DeBoy R.T."/>
            <person name="Kolonay J.F."/>
            <person name="Sullivan S.A."/>
            <person name="Zhou L."/>
            <person name="Davidsen T.M."/>
            <person name="Wu M."/>
            <person name="Huston A.L."/>
            <person name="Lewis M."/>
            <person name="Weaver B."/>
            <person name="Weidman J.F."/>
            <person name="Khouri H."/>
            <person name="Utterback T.R."/>
            <person name="Feldblyum T.V."/>
            <person name="Fraser C.M."/>
        </authorList>
    </citation>
    <scope>NUCLEOTIDE SEQUENCE [LARGE SCALE GENOMIC DNA]</scope>
    <source>
        <strain evidence="8">34H</strain>
    </source>
</reference>
<dbReference type="Pfam" id="PF13311">
    <property type="entry name" value="DUF4080"/>
    <property type="match status" value="1"/>
</dbReference>
<dbReference type="PROSITE" id="PS51918">
    <property type="entry name" value="RADICAL_SAM"/>
    <property type="match status" value="1"/>
</dbReference>
<dbReference type="GO" id="GO:0005829">
    <property type="term" value="C:cytosol"/>
    <property type="evidence" value="ECO:0007669"/>
    <property type="project" value="TreeGrafter"/>
</dbReference>
<dbReference type="SFLD" id="SFLDG01082">
    <property type="entry name" value="B12-binding_domain_containing"/>
    <property type="match status" value="1"/>
</dbReference>
<sequence>MAEQSNHLELTVTQIPLTENSTLVSKKSDSIKEGKAVTHQSSQKTDNTSPKIVLATLNARYFHTSFGLRYLYANLRELQEFCEIKEFIIQTRAIDIVEQILEKKPDIVGFGVYIWNIIETTDVVNLLKVIAPEIKVVLGGPEVSYETEQQGIVACADYVLTGPADISFYQLCKDIINETPPDKKVLNSKPVPLEEIALPYEYYTDEDLKHRLLYVEASRGCPFKCEFCLSSLDKSSTPFELTAFLEQMEILYQRGARNFKFIDRTFNLNINTTMQIMQFFLDRMTEDLYLHFEVVPDHLPRKLKELLAQFPEGSLQFEIGIQTFNVEVQANISRKQNNAKSKENLLWLRDNTSAHIHADLIFGLPGETFDTFKDSFNQLYHCRPHEIQMGILKRLKGSPIIRHTESFDLRFNPLPPFNILSTDRVSFSTMQRINRFARYWDMIGNSGRFKYALPHMLSDEPFDDFMAITEWIFNKTGQIHKISLKKLFELISQSVEALFPEKHHLVIEKIELDYEATKLKSLFNGLKLYAGEQTESITKNKSLKRQQQHMS</sequence>
<dbReference type="SUPFAM" id="SSF52242">
    <property type="entry name" value="Cobalamin (vitamin B12)-binding domain"/>
    <property type="match status" value="1"/>
</dbReference>
<keyword evidence="3" id="KW-0479">Metal-binding</keyword>
<dbReference type="InterPro" id="IPR006638">
    <property type="entry name" value="Elp3/MiaA/NifB-like_rSAM"/>
</dbReference>
<evidence type="ECO:0000259" key="6">
    <source>
        <dbReference type="PROSITE" id="PS51332"/>
    </source>
</evidence>
<dbReference type="SFLD" id="SFLDS00029">
    <property type="entry name" value="Radical_SAM"/>
    <property type="match status" value="1"/>
</dbReference>
<evidence type="ECO:0000256" key="4">
    <source>
        <dbReference type="ARBA" id="ARBA00023004"/>
    </source>
</evidence>
<dbReference type="InterPro" id="IPR007197">
    <property type="entry name" value="rSAM"/>
</dbReference>
<dbReference type="GO" id="GO:0051536">
    <property type="term" value="F:iron-sulfur cluster binding"/>
    <property type="evidence" value="ECO:0007669"/>
    <property type="project" value="UniProtKB-KW"/>
</dbReference>
<dbReference type="SMART" id="SM00729">
    <property type="entry name" value="Elp3"/>
    <property type="match status" value="1"/>
</dbReference>
<dbReference type="AlphaFoldDB" id="Q481X8"/>
<dbReference type="Pfam" id="PF04055">
    <property type="entry name" value="Radical_SAM"/>
    <property type="match status" value="1"/>
</dbReference>
<dbReference type="PANTHER" id="PTHR43409">
    <property type="entry name" value="ANAEROBIC MAGNESIUM-PROTOPORPHYRIN IX MONOMETHYL ESTER CYCLASE-RELATED"/>
    <property type="match status" value="1"/>
</dbReference>
<evidence type="ECO:0000256" key="1">
    <source>
        <dbReference type="ARBA" id="ARBA00001966"/>
    </source>
</evidence>
<dbReference type="GO" id="GO:0031419">
    <property type="term" value="F:cobalamin binding"/>
    <property type="evidence" value="ECO:0007669"/>
    <property type="project" value="InterPro"/>
</dbReference>
<dbReference type="InterPro" id="IPR058240">
    <property type="entry name" value="rSAM_sf"/>
</dbReference>
<dbReference type="Gene3D" id="3.80.30.20">
    <property type="entry name" value="tm_1862 like domain"/>
    <property type="match status" value="1"/>
</dbReference>
<dbReference type="InterPro" id="IPR023404">
    <property type="entry name" value="rSAM_horseshoe"/>
</dbReference>
<dbReference type="PROSITE" id="PS51332">
    <property type="entry name" value="B12_BINDING"/>
    <property type="match status" value="1"/>
</dbReference>